<reference evidence="6 7" key="1">
    <citation type="journal article" date="1979" name="Int. J. Syst. Evol. Microbiol.">
        <title>Bacillus globisporus subsp. marinus subsp. nov.</title>
        <authorList>
            <person name="Liu H."/>
        </authorList>
    </citation>
    <scope>NUCLEOTIDE SEQUENCE [LARGE SCALE GENOMIC DNA]</scope>
    <source>
        <strain evidence="6 7">DSM 1297</strain>
    </source>
</reference>
<dbReference type="InterPro" id="IPR009006">
    <property type="entry name" value="Ala_racemase/Decarboxylase_C"/>
</dbReference>
<dbReference type="Gene3D" id="3.20.20.10">
    <property type="entry name" value="Alanine racemase"/>
    <property type="match status" value="1"/>
</dbReference>
<dbReference type="PANTHER" id="PTHR43727">
    <property type="entry name" value="DIAMINOPIMELATE DECARBOXYLASE"/>
    <property type="match status" value="1"/>
</dbReference>
<sequence>MIENTVQSLKMEREQPFCAYVYDLSKLRSHVNKIMTTLPSTCQLFYAVKANSDETLLKTLAPIVRGFEVASLGEIEKVRAVDKKIPILFGGPGKTKEEIEGAIHHGVSFLHVESIYELQMVNHIASEKETTVSILLRVNLRRSVPNAQLKMAGVPTQFGIDEAEIPIAIALAKSLPNIKIHGFHFHAMSNNVDSKTHADFVNHCFDRAETWEGKFDIDISYINVGGGMGINYKELEHQFNWDDFTKRLKKILDKRNHSNWQVFFECGRYITSSCGYYAVEILDIKKNHGHYFCIIRGGSHHFRLPAAWKQNHPFTIIPIENWSYPFKRPEVNETLITVAGELCTPNDVLAKEVFVSRLRVGDILLFSYAGAYGWSISHHDFLSHPHPEQLYIQIESINSSEGKLEETSDDGIHSFVDPLILKG</sequence>
<evidence type="ECO:0000256" key="3">
    <source>
        <dbReference type="RuleBase" id="RU003737"/>
    </source>
</evidence>
<evidence type="ECO:0000256" key="1">
    <source>
        <dbReference type="ARBA" id="ARBA00001933"/>
    </source>
</evidence>
<dbReference type="EMBL" id="JBFMIA010000011">
    <property type="protein sequence ID" value="MEW9502518.1"/>
    <property type="molecule type" value="Genomic_DNA"/>
</dbReference>
<organism evidence="6 7">
    <name type="scientific">Jeotgalibacillus marinus</name>
    <dbReference type="NCBI Taxonomy" id="86667"/>
    <lineage>
        <taxon>Bacteria</taxon>
        <taxon>Bacillati</taxon>
        <taxon>Bacillota</taxon>
        <taxon>Bacilli</taxon>
        <taxon>Bacillales</taxon>
        <taxon>Caryophanaceae</taxon>
        <taxon>Jeotgalibacillus</taxon>
    </lineage>
</organism>
<dbReference type="InterPro" id="IPR000183">
    <property type="entry name" value="Orn/DAP/Arg_de-COase"/>
</dbReference>
<dbReference type="Proteomes" id="UP001556040">
    <property type="component" value="Unassembled WGS sequence"/>
</dbReference>
<gene>
    <name evidence="6" type="ORF">AB1471_12025</name>
</gene>
<dbReference type="InterPro" id="IPR022644">
    <property type="entry name" value="De-COase2_N"/>
</dbReference>
<protein>
    <submittedName>
        <fullName evidence="6">Type III PLP-dependent enzyme</fullName>
    </submittedName>
</protein>
<dbReference type="Gene3D" id="2.40.37.10">
    <property type="entry name" value="Lyase, Ornithine Decarboxylase, Chain A, domain 1"/>
    <property type="match status" value="1"/>
</dbReference>
<dbReference type="CDD" id="cd06843">
    <property type="entry name" value="PLPDE_III_PvsE_like"/>
    <property type="match status" value="1"/>
</dbReference>
<evidence type="ECO:0000259" key="4">
    <source>
        <dbReference type="Pfam" id="PF00278"/>
    </source>
</evidence>
<dbReference type="Pfam" id="PF00278">
    <property type="entry name" value="Orn_DAP_Arg_deC"/>
    <property type="match status" value="1"/>
</dbReference>
<name>A0ABV3Q5A2_9BACL</name>
<proteinExistence type="inferred from homology"/>
<dbReference type="Pfam" id="PF02784">
    <property type="entry name" value="Orn_Arg_deC_N"/>
    <property type="match status" value="1"/>
</dbReference>
<dbReference type="SUPFAM" id="SSF50621">
    <property type="entry name" value="Alanine racemase C-terminal domain-like"/>
    <property type="match status" value="1"/>
</dbReference>
<keyword evidence="7" id="KW-1185">Reference proteome</keyword>
<dbReference type="InterPro" id="IPR029066">
    <property type="entry name" value="PLP-binding_barrel"/>
</dbReference>
<dbReference type="PROSITE" id="PS00879">
    <property type="entry name" value="ODR_DC_2_2"/>
    <property type="match status" value="1"/>
</dbReference>
<comment type="caution">
    <text evidence="6">The sequence shown here is derived from an EMBL/GenBank/DDBJ whole genome shotgun (WGS) entry which is preliminary data.</text>
</comment>
<evidence type="ECO:0000259" key="5">
    <source>
        <dbReference type="Pfam" id="PF02784"/>
    </source>
</evidence>
<keyword evidence="2" id="KW-0663">Pyridoxal phosphate</keyword>
<dbReference type="PRINTS" id="PR01179">
    <property type="entry name" value="ODADCRBXLASE"/>
</dbReference>
<feature type="domain" description="Orn/DAP/Arg decarboxylase 2 C-terminal" evidence="4">
    <location>
        <begin position="20"/>
        <end position="370"/>
    </location>
</feature>
<evidence type="ECO:0000256" key="2">
    <source>
        <dbReference type="ARBA" id="ARBA00022898"/>
    </source>
</evidence>
<evidence type="ECO:0000313" key="7">
    <source>
        <dbReference type="Proteomes" id="UP001556040"/>
    </source>
</evidence>
<comment type="similarity">
    <text evidence="3">Belongs to the Orn/Lys/Arg decarboxylase class-II family.</text>
</comment>
<feature type="domain" description="Orn/DAP/Arg decarboxylase 2 N-terminal" evidence="5">
    <location>
        <begin position="25"/>
        <end position="271"/>
    </location>
</feature>
<comment type="cofactor">
    <cofactor evidence="1">
        <name>pyridoxal 5'-phosphate</name>
        <dbReference type="ChEBI" id="CHEBI:597326"/>
    </cofactor>
</comment>
<dbReference type="RefSeq" id="WP_367780009.1">
    <property type="nucleotide sequence ID" value="NZ_JBFMIA010000011.1"/>
</dbReference>
<accession>A0ABV3Q5A2</accession>
<dbReference type="InterPro" id="IPR022657">
    <property type="entry name" value="De-COase2_CS"/>
</dbReference>
<dbReference type="PANTHER" id="PTHR43727:SF2">
    <property type="entry name" value="GROUP IV DECARBOXYLASE"/>
    <property type="match status" value="1"/>
</dbReference>
<dbReference type="SUPFAM" id="SSF51419">
    <property type="entry name" value="PLP-binding barrel"/>
    <property type="match status" value="1"/>
</dbReference>
<evidence type="ECO:0000313" key="6">
    <source>
        <dbReference type="EMBL" id="MEW9502518.1"/>
    </source>
</evidence>
<dbReference type="InterPro" id="IPR022643">
    <property type="entry name" value="De-COase2_C"/>
</dbReference>